<dbReference type="EMBL" id="JBBKAR010000016">
    <property type="protein sequence ID" value="MEJ8303353.1"/>
    <property type="molecule type" value="Genomic_DNA"/>
</dbReference>
<organism evidence="1 2">
    <name type="scientific">Saccharibacillus sacchari</name>
    <dbReference type="NCBI Taxonomy" id="456493"/>
    <lineage>
        <taxon>Bacteria</taxon>
        <taxon>Bacillati</taxon>
        <taxon>Bacillota</taxon>
        <taxon>Bacilli</taxon>
        <taxon>Bacillales</taxon>
        <taxon>Paenibacillaceae</taxon>
        <taxon>Saccharibacillus</taxon>
    </lineage>
</organism>
<dbReference type="Proteomes" id="UP001380953">
    <property type="component" value="Unassembled WGS sequence"/>
</dbReference>
<keyword evidence="2" id="KW-1185">Reference proteome</keyword>
<name>A0ACC6P8V0_9BACL</name>
<evidence type="ECO:0000313" key="2">
    <source>
        <dbReference type="Proteomes" id="UP001380953"/>
    </source>
</evidence>
<gene>
    <name evidence="1" type="ORF">WKI47_05415</name>
</gene>
<proteinExistence type="predicted"/>
<comment type="caution">
    <text evidence="1">The sequence shown here is derived from an EMBL/GenBank/DDBJ whole genome shotgun (WGS) entry which is preliminary data.</text>
</comment>
<evidence type="ECO:0000313" key="1">
    <source>
        <dbReference type="EMBL" id="MEJ8303353.1"/>
    </source>
</evidence>
<sequence>MSTLQNQSIYPPNYWKRVVFTFCMGWAIIWVYRSMLSPIYTEIQGTIGPQTNAAMGLIASCYFFGYTALQIPSGILVDKFGQKKILIPGFIVFALGVLSIAFAQNLTMIYLGAVLAGVGCGTYYGAAFSLTAQHVPPEKKGIATAIVNSGSALGLILGMTGSSFIVKQLNLPWQTMAFISAGLIVFLVIWFAVMIVGAKNPQNVPTAQAAKTAGSDETIEPLAQAAAEENKPKKGLFRRELVASYILYFSTCYAYYLIVTWLPKFLESERGIQGSMIGLITSMIAVAAVPGALFFANMSDKKKHKKPQIIIGLEFSAFVLIAVSVFVPNAGLLAGVLLLYGFLGKLAVDPVLISYITDKADSKSVASTLGVFNFFGMSSSVVAPALTGYIMDTTGSGEWGFYIGAIILLVGTVIFTVISVTSKKTVGVS</sequence>
<protein>
    <submittedName>
        <fullName evidence="1">MFS transporter</fullName>
    </submittedName>
</protein>
<reference evidence="1" key="1">
    <citation type="submission" date="2024-03" db="EMBL/GenBank/DDBJ databases">
        <title>Whole genome sequecning of epiphytes from Marcgravia umbellata leaves.</title>
        <authorList>
            <person name="Kumar G."/>
            <person name="Savka M.A."/>
        </authorList>
    </citation>
    <scope>NUCLEOTIDE SEQUENCE</scope>
    <source>
        <strain evidence="1">RIT_BL5</strain>
    </source>
</reference>
<accession>A0ACC6P8V0</accession>